<keyword evidence="8" id="KW-0449">Lipoprotein</keyword>
<keyword evidence="1" id="KW-0519">Myristate</keyword>
<dbReference type="EMBL" id="UFAJ01000344">
    <property type="protein sequence ID" value="SSD60398.1"/>
    <property type="molecule type" value="Genomic_DNA"/>
</dbReference>
<evidence type="ECO:0000256" key="7">
    <source>
        <dbReference type="ARBA" id="ARBA00023224"/>
    </source>
</evidence>
<dbReference type="GO" id="GO:0001664">
    <property type="term" value="F:G protein-coupled receptor binding"/>
    <property type="evidence" value="ECO:0007669"/>
    <property type="project" value="InterPro"/>
</dbReference>
<keyword evidence="7" id="KW-0807">Transducer</keyword>
<feature type="region of interest" description="Disordered" evidence="11">
    <location>
        <begin position="163"/>
        <end position="198"/>
    </location>
</feature>
<dbReference type="SUPFAM" id="SSF52540">
    <property type="entry name" value="P-loop containing nucleoside triphosphate hydrolases"/>
    <property type="match status" value="1"/>
</dbReference>
<dbReference type="PANTHER" id="PTHR10218:SF369">
    <property type="entry name" value="GUANINE NUCLEOTIDE-BINDING PROTEIN ALPHA-2 SUBUNIT"/>
    <property type="match status" value="1"/>
</dbReference>
<feature type="compositionally biased region" description="Low complexity" evidence="11">
    <location>
        <begin position="188"/>
        <end position="198"/>
    </location>
</feature>
<feature type="binding site" evidence="9">
    <location>
        <position position="540"/>
    </location>
    <ligand>
        <name>GTP</name>
        <dbReference type="ChEBI" id="CHEBI:37565"/>
    </ligand>
</feature>
<evidence type="ECO:0000256" key="8">
    <source>
        <dbReference type="ARBA" id="ARBA00023288"/>
    </source>
</evidence>
<keyword evidence="6" id="KW-0564">Palmitate</keyword>
<feature type="binding site" evidence="9">
    <location>
        <begin position="485"/>
        <end position="488"/>
    </location>
    <ligand>
        <name>GTP</name>
        <dbReference type="ChEBI" id="CHEBI:37565"/>
    </ligand>
</feature>
<evidence type="ECO:0000256" key="11">
    <source>
        <dbReference type="SAM" id="MobiDB-lite"/>
    </source>
</evidence>
<dbReference type="FunFam" id="3.40.50.300:FF:000181">
    <property type="entry name" value="Guanine nucleotide-binding protein subunit alpha"/>
    <property type="match status" value="1"/>
</dbReference>
<dbReference type="InterPro" id="IPR001019">
    <property type="entry name" value="Gprotein_alpha_su"/>
</dbReference>
<keyword evidence="5 9" id="KW-0342">GTP-binding</keyword>
<feature type="region of interest" description="Disordered" evidence="11">
    <location>
        <begin position="100"/>
        <end position="137"/>
    </location>
</feature>
<dbReference type="Proteomes" id="UP000262825">
    <property type="component" value="Unassembled WGS sequence"/>
</dbReference>
<feature type="compositionally biased region" description="Low complexity" evidence="11">
    <location>
        <begin position="163"/>
        <end position="181"/>
    </location>
</feature>
<dbReference type="Gene3D" id="3.40.50.300">
    <property type="entry name" value="P-loop containing nucleotide triphosphate hydrolases"/>
    <property type="match status" value="1"/>
</dbReference>
<evidence type="ECO:0000313" key="12">
    <source>
        <dbReference type="EMBL" id="SSD60398.1"/>
    </source>
</evidence>
<dbReference type="AlphaFoldDB" id="A0A376B6V5"/>
<feature type="binding site" evidence="9">
    <location>
        <begin position="390"/>
        <end position="396"/>
    </location>
    <ligand>
        <name>GTP</name>
        <dbReference type="ChEBI" id="CHEBI:37565"/>
    </ligand>
</feature>
<gene>
    <name evidence="12" type="ORF">SCODWIG_02159</name>
</gene>
<dbReference type="PROSITE" id="PS51882">
    <property type="entry name" value="G_ALPHA"/>
    <property type="match status" value="1"/>
</dbReference>
<feature type="binding site" evidence="10">
    <location>
        <position position="218"/>
    </location>
    <ligand>
        <name>Mg(2+)</name>
        <dbReference type="ChEBI" id="CHEBI:18420"/>
    </ligand>
</feature>
<keyword evidence="3 9" id="KW-0547">Nucleotide-binding</keyword>
<reference evidence="13" key="1">
    <citation type="submission" date="2018-06" db="EMBL/GenBank/DDBJ databases">
        <authorList>
            <person name="Guldener U."/>
        </authorList>
    </citation>
    <scope>NUCLEOTIDE SEQUENCE [LARGE SCALE GENOMIC DNA]</scope>
    <source>
        <strain evidence="13">UTAD17</strain>
    </source>
</reference>
<dbReference type="SMART" id="SM00275">
    <property type="entry name" value="G_alpha"/>
    <property type="match status" value="1"/>
</dbReference>
<keyword evidence="2 10" id="KW-0479">Metal-binding</keyword>
<dbReference type="PANTHER" id="PTHR10218">
    <property type="entry name" value="GTP-BINDING PROTEIN ALPHA SUBUNIT"/>
    <property type="match status" value="1"/>
</dbReference>
<keyword evidence="4 10" id="KW-0460">Magnesium</keyword>
<keyword evidence="13" id="KW-1185">Reference proteome</keyword>
<dbReference type="GO" id="GO:0003924">
    <property type="term" value="F:GTPase activity"/>
    <property type="evidence" value="ECO:0007669"/>
    <property type="project" value="InterPro"/>
</dbReference>
<dbReference type="GO" id="GO:0007189">
    <property type="term" value="P:adenylate cyclase-activating G protein-coupled receptor signaling pathway"/>
    <property type="evidence" value="ECO:0007669"/>
    <property type="project" value="TreeGrafter"/>
</dbReference>
<feature type="compositionally biased region" description="Polar residues" evidence="11">
    <location>
        <begin position="114"/>
        <end position="127"/>
    </location>
</feature>
<evidence type="ECO:0000256" key="3">
    <source>
        <dbReference type="ARBA" id="ARBA00022741"/>
    </source>
</evidence>
<dbReference type="InterPro" id="IPR027417">
    <property type="entry name" value="P-loop_NTPase"/>
</dbReference>
<dbReference type="GO" id="GO:0005834">
    <property type="term" value="C:heterotrimeric G-protein complex"/>
    <property type="evidence" value="ECO:0007669"/>
    <property type="project" value="InterPro"/>
</dbReference>
<proteinExistence type="predicted"/>
<evidence type="ECO:0000256" key="2">
    <source>
        <dbReference type="ARBA" id="ARBA00022723"/>
    </source>
</evidence>
<dbReference type="GO" id="GO:0010255">
    <property type="term" value="P:glucose mediated signaling pathway"/>
    <property type="evidence" value="ECO:0007669"/>
    <property type="project" value="UniProtKB-ARBA"/>
</dbReference>
<accession>A0A376B6V5</accession>
<dbReference type="InterPro" id="IPR011025">
    <property type="entry name" value="GproteinA_insert"/>
</dbReference>
<name>A0A376B6V5_9ASCO</name>
<dbReference type="GO" id="GO:0046872">
    <property type="term" value="F:metal ion binding"/>
    <property type="evidence" value="ECO:0007669"/>
    <property type="project" value="UniProtKB-KW"/>
</dbReference>
<feature type="binding site" evidence="9">
    <location>
        <begin position="214"/>
        <end position="219"/>
    </location>
    <ligand>
        <name>GTP</name>
        <dbReference type="ChEBI" id="CHEBI:37565"/>
    </ligand>
</feature>
<evidence type="ECO:0000256" key="9">
    <source>
        <dbReference type="PIRSR" id="PIRSR601019-1"/>
    </source>
</evidence>
<feature type="binding site" evidence="9">
    <location>
        <begin position="416"/>
        <end position="420"/>
    </location>
    <ligand>
        <name>GTP</name>
        <dbReference type="ChEBI" id="CHEBI:37565"/>
    </ligand>
</feature>
<evidence type="ECO:0000256" key="5">
    <source>
        <dbReference type="ARBA" id="ARBA00023134"/>
    </source>
</evidence>
<evidence type="ECO:0000313" key="13">
    <source>
        <dbReference type="Proteomes" id="UP000262825"/>
    </source>
</evidence>
<organism evidence="12 13">
    <name type="scientific">Saccharomycodes ludwigii</name>
    <dbReference type="NCBI Taxonomy" id="36035"/>
    <lineage>
        <taxon>Eukaryota</taxon>
        <taxon>Fungi</taxon>
        <taxon>Dikarya</taxon>
        <taxon>Ascomycota</taxon>
        <taxon>Saccharomycotina</taxon>
        <taxon>Saccharomycetes</taxon>
        <taxon>Saccharomycodales</taxon>
        <taxon>Saccharomycodaceae</taxon>
        <taxon>Saccharomycodes</taxon>
    </lineage>
</organism>
<protein>
    <submittedName>
        <fullName evidence="12">Related to Guanine nucleotide-binding protein alpha-2 subunit</fullName>
    </submittedName>
</protein>
<dbReference type="GO" id="GO:0005737">
    <property type="term" value="C:cytoplasm"/>
    <property type="evidence" value="ECO:0007669"/>
    <property type="project" value="TreeGrafter"/>
</dbReference>
<dbReference type="InterPro" id="IPR002975">
    <property type="entry name" value="Fungi_Gprotein_alpha"/>
</dbReference>
<evidence type="ECO:0000256" key="4">
    <source>
        <dbReference type="ARBA" id="ARBA00022842"/>
    </source>
</evidence>
<dbReference type="PRINTS" id="PR00318">
    <property type="entry name" value="GPROTEINA"/>
</dbReference>
<sequence length="568" mass="64987">MDESEFYNDLSAYEDYYDRSNDYGHTENDTTLNVENDLINEELYERNVINKDDKIVLKPIDNERRGYKRNFEEEGYMGNGLAHQNNQHTKVKNTNVANINPKEKDIPHSKNKVPDNTNTEKQLQSNHPIPKKKDQNDTASVAKNIDNDKNNSSSLNTTENIIVTNSNNNNASKNKKLAQNATAIRKQSTNSSSGSSTNKLTVHPLKMLLLGSGESGKSTILQQLKILHQNGYTDKELMAYRPFIMDNIIEIGKDLIHARDLFGLNDYTDDDYKIYINGRGKTDITYDELRNSIIDFQLFNLSSVIKNEEDGEEVRANTTTTEIIESEKFILFIKNLDILWCLPSTRKLLNDPMKKSQFYLMDNSGYFVKKLVLTSEILNVNYKPSLTDILNCRKKTTGIHDTIVNMDDNLVLHIYDVGGQRNERKKWIHSFDKVSIILFCVSLSEYDQTLAEDSSTNRLEESLVLFDSLVNSRWFTNCSVILFLNKIDLFADKITKVPLSNYFPDYTGGPDINKAAKYILWRFLQLNKVNLNIYPHITQATDTSNIQLVFAAVKETVLENSLKDSGVL</sequence>
<dbReference type="GO" id="GO:0005525">
    <property type="term" value="F:GTP binding"/>
    <property type="evidence" value="ECO:0007669"/>
    <property type="project" value="UniProtKB-KW"/>
</dbReference>
<feature type="binding site" evidence="10">
    <location>
        <position position="396"/>
    </location>
    <ligand>
        <name>Mg(2+)</name>
        <dbReference type="ChEBI" id="CHEBI:18420"/>
    </ligand>
</feature>
<evidence type="ECO:0000256" key="1">
    <source>
        <dbReference type="ARBA" id="ARBA00022707"/>
    </source>
</evidence>
<dbReference type="Pfam" id="PF00503">
    <property type="entry name" value="G-alpha"/>
    <property type="match status" value="1"/>
</dbReference>
<dbReference type="CDD" id="cd00066">
    <property type="entry name" value="G-alpha"/>
    <property type="match status" value="1"/>
</dbReference>
<dbReference type="Gene3D" id="1.10.400.10">
    <property type="entry name" value="GI Alpha 1, domain 2-like"/>
    <property type="match status" value="1"/>
</dbReference>
<dbReference type="GO" id="GO:0031683">
    <property type="term" value="F:G-protein beta/gamma-subunit complex binding"/>
    <property type="evidence" value="ECO:0007669"/>
    <property type="project" value="InterPro"/>
</dbReference>
<dbReference type="PRINTS" id="PR01241">
    <property type="entry name" value="GPROTEINAFNG"/>
</dbReference>
<dbReference type="VEuPathDB" id="FungiDB:SCODWIG_02159"/>
<evidence type="ECO:0000256" key="10">
    <source>
        <dbReference type="PIRSR" id="PIRSR601019-2"/>
    </source>
</evidence>
<evidence type="ECO:0000256" key="6">
    <source>
        <dbReference type="ARBA" id="ARBA00023139"/>
    </source>
</evidence>
<dbReference type="SUPFAM" id="SSF47895">
    <property type="entry name" value="Transducin (alpha subunit), insertion domain"/>
    <property type="match status" value="1"/>
</dbReference>